<feature type="domain" description="CoA-binding" evidence="9">
    <location>
        <begin position="78"/>
        <end position="179"/>
    </location>
</feature>
<dbReference type="GO" id="GO:0045892">
    <property type="term" value="P:negative regulation of DNA-templated transcription"/>
    <property type="evidence" value="ECO:0007669"/>
    <property type="project" value="InterPro"/>
</dbReference>
<comment type="similarity">
    <text evidence="7">Belongs to the transcriptional regulatory Rex family.</text>
</comment>
<dbReference type="Gene3D" id="1.10.10.10">
    <property type="entry name" value="Winged helix-like DNA-binding domain superfamily/Winged helix DNA-binding domain"/>
    <property type="match status" value="1"/>
</dbReference>
<evidence type="ECO:0000313" key="11">
    <source>
        <dbReference type="Proteomes" id="UP001241537"/>
    </source>
</evidence>
<dbReference type="EMBL" id="JAUSTO010000009">
    <property type="protein sequence ID" value="MDQ0152897.1"/>
    <property type="molecule type" value="Genomic_DNA"/>
</dbReference>
<comment type="function">
    <text evidence="7">Modulates transcription in response to changes in cellular NADH/NAD(+) redox state.</text>
</comment>
<evidence type="ECO:0000259" key="9">
    <source>
        <dbReference type="SMART" id="SM00881"/>
    </source>
</evidence>
<evidence type="ECO:0000256" key="7">
    <source>
        <dbReference type="HAMAP-Rule" id="MF_01131"/>
    </source>
</evidence>
<dbReference type="InterPro" id="IPR009718">
    <property type="entry name" value="Rex_DNA-bd_C_dom"/>
</dbReference>
<dbReference type="SUPFAM" id="SSF51735">
    <property type="entry name" value="NAD(P)-binding Rossmann-fold domains"/>
    <property type="match status" value="1"/>
</dbReference>
<comment type="caution">
    <text evidence="10">The sequence shown here is derived from an EMBL/GenBank/DDBJ whole genome shotgun (WGS) entry which is preliminary data.</text>
</comment>
<dbReference type="HAMAP" id="MF_01131">
    <property type="entry name" value="Rex"/>
    <property type="match status" value="1"/>
</dbReference>
<dbReference type="SMART" id="SM00881">
    <property type="entry name" value="CoA_binding"/>
    <property type="match status" value="1"/>
</dbReference>
<keyword evidence="1 7" id="KW-0963">Cytoplasm</keyword>
<dbReference type="GO" id="GO:0005737">
    <property type="term" value="C:cytoplasm"/>
    <property type="evidence" value="ECO:0007669"/>
    <property type="project" value="UniProtKB-SubCell"/>
</dbReference>
<dbReference type="InterPro" id="IPR022876">
    <property type="entry name" value="Tscrpt_rep_Rex"/>
</dbReference>
<dbReference type="GO" id="GO:0003700">
    <property type="term" value="F:DNA-binding transcription factor activity"/>
    <property type="evidence" value="ECO:0007669"/>
    <property type="project" value="UniProtKB-UniRule"/>
</dbReference>
<keyword evidence="2 7" id="KW-0678">Repressor</keyword>
<evidence type="ECO:0000313" key="10">
    <source>
        <dbReference type="EMBL" id="MDQ0152897.1"/>
    </source>
</evidence>
<accession>A0AAE3VAS0</accession>
<dbReference type="NCBIfam" id="NF003989">
    <property type="entry name" value="PRK05472.1-3"/>
    <property type="match status" value="1"/>
</dbReference>
<gene>
    <name evidence="7" type="primary">rex</name>
    <name evidence="10" type="ORF">J2S20_001598</name>
</gene>
<evidence type="ECO:0000256" key="5">
    <source>
        <dbReference type="ARBA" id="ARBA00023125"/>
    </source>
</evidence>
<dbReference type="NCBIfam" id="NF003990">
    <property type="entry name" value="PRK05472.1-4"/>
    <property type="match status" value="1"/>
</dbReference>
<dbReference type="Pfam" id="PF02629">
    <property type="entry name" value="CoA_binding"/>
    <property type="match status" value="1"/>
</dbReference>
<dbReference type="NCBIfam" id="NF003994">
    <property type="entry name" value="PRK05472.2-3"/>
    <property type="match status" value="1"/>
</dbReference>
<dbReference type="InterPro" id="IPR036390">
    <property type="entry name" value="WH_DNA-bd_sf"/>
</dbReference>
<proteinExistence type="inferred from homology"/>
<evidence type="ECO:0000256" key="1">
    <source>
        <dbReference type="ARBA" id="ARBA00022490"/>
    </source>
</evidence>
<comment type="subcellular location">
    <subcellularLocation>
        <location evidence="7">Cytoplasm</location>
    </subcellularLocation>
</comment>
<dbReference type="GO" id="GO:0003677">
    <property type="term" value="F:DNA binding"/>
    <property type="evidence" value="ECO:0007669"/>
    <property type="project" value="UniProtKB-UniRule"/>
</dbReference>
<evidence type="ECO:0000256" key="6">
    <source>
        <dbReference type="ARBA" id="ARBA00023163"/>
    </source>
</evidence>
<evidence type="ECO:0000256" key="4">
    <source>
        <dbReference type="ARBA" id="ARBA00023027"/>
    </source>
</evidence>
<dbReference type="InterPro" id="IPR036388">
    <property type="entry name" value="WH-like_DNA-bd_sf"/>
</dbReference>
<dbReference type="NCBIfam" id="NF003996">
    <property type="entry name" value="PRK05472.2-5"/>
    <property type="match status" value="1"/>
</dbReference>
<keyword evidence="6 7" id="KW-0804">Transcription</keyword>
<keyword evidence="5 7" id="KW-0238">DNA-binding</keyword>
<keyword evidence="3 7" id="KW-0805">Transcription regulation</keyword>
<feature type="region of interest" description="Disordered" evidence="8">
    <location>
        <begin position="216"/>
        <end position="242"/>
    </location>
</feature>
<dbReference type="NCBIfam" id="NF003995">
    <property type="entry name" value="PRK05472.2-4"/>
    <property type="match status" value="1"/>
</dbReference>
<comment type="subunit">
    <text evidence="7">Homodimer.</text>
</comment>
<dbReference type="PANTHER" id="PTHR35786:SF1">
    <property type="entry name" value="REDOX-SENSING TRANSCRIPTIONAL REPRESSOR REX 1"/>
    <property type="match status" value="1"/>
</dbReference>
<protein>
    <recommendedName>
        <fullName evidence="7">Redox-sensing transcriptional repressor Rex</fullName>
    </recommendedName>
</protein>
<dbReference type="InterPro" id="IPR003781">
    <property type="entry name" value="CoA-bd"/>
</dbReference>
<keyword evidence="4 7" id="KW-0520">NAD</keyword>
<dbReference type="SUPFAM" id="SSF46785">
    <property type="entry name" value="Winged helix' DNA-binding domain"/>
    <property type="match status" value="1"/>
</dbReference>
<dbReference type="Gene3D" id="3.40.50.720">
    <property type="entry name" value="NAD(P)-binding Rossmann-like Domain"/>
    <property type="match status" value="1"/>
</dbReference>
<sequence length="242" mass="27454">MKEKISKAVISRLPRYYRYLADLKEENVDRISSNDLAKRMHVTASQIRQDLNNFGGFGQQGYGYNVSYLHGEIGKLLGIDRQNKVIIIGAGHIGQALANYQNFSRRGFLVKALFDIDPEVIGRNIRGAEVYSLDRLEEYLAENEVDIATLTLPRDRALEVANRLCACGIKAIWNFAHTDLNVGEDVLVENVHLSESLMQLSYRMLAAREAEEERMKHAEQLKLDHRRRSEKAGGLRKELPGA</sequence>
<dbReference type="InterPro" id="IPR036291">
    <property type="entry name" value="NAD(P)-bd_dom_sf"/>
</dbReference>
<dbReference type="GO" id="GO:0051775">
    <property type="term" value="P:response to redox state"/>
    <property type="evidence" value="ECO:0007669"/>
    <property type="project" value="InterPro"/>
</dbReference>
<dbReference type="Pfam" id="PF06971">
    <property type="entry name" value="Put_DNA-bind_N"/>
    <property type="match status" value="1"/>
</dbReference>
<feature type="binding site" evidence="7">
    <location>
        <begin position="89"/>
        <end position="94"/>
    </location>
    <ligand>
        <name>NAD(+)</name>
        <dbReference type="ChEBI" id="CHEBI:57540"/>
    </ligand>
</feature>
<organism evidence="10 11">
    <name type="scientific">Moryella indoligenes</name>
    <dbReference type="NCBI Taxonomy" id="371674"/>
    <lineage>
        <taxon>Bacteria</taxon>
        <taxon>Bacillati</taxon>
        <taxon>Bacillota</taxon>
        <taxon>Clostridia</taxon>
        <taxon>Lachnospirales</taxon>
        <taxon>Lachnospiraceae</taxon>
        <taxon>Moryella</taxon>
    </lineage>
</organism>
<reference evidence="10" key="1">
    <citation type="submission" date="2023-07" db="EMBL/GenBank/DDBJ databases">
        <title>Genomic Encyclopedia of Type Strains, Phase IV (KMG-IV): sequencing the most valuable type-strain genomes for metagenomic binning, comparative biology and taxonomic classification.</title>
        <authorList>
            <person name="Goeker M."/>
        </authorList>
    </citation>
    <scope>NUCLEOTIDE SEQUENCE</scope>
    <source>
        <strain evidence="10">DSM 19659</strain>
    </source>
</reference>
<evidence type="ECO:0000256" key="8">
    <source>
        <dbReference type="SAM" id="MobiDB-lite"/>
    </source>
</evidence>
<dbReference type="PANTHER" id="PTHR35786">
    <property type="entry name" value="REDOX-SENSING TRANSCRIPTIONAL REPRESSOR REX"/>
    <property type="match status" value="1"/>
</dbReference>
<name>A0AAE3VAS0_9FIRM</name>
<dbReference type="AlphaFoldDB" id="A0AAE3VAS0"/>
<feature type="compositionally biased region" description="Basic and acidic residues" evidence="8">
    <location>
        <begin position="230"/>
        <end position="242"/>
    </location>
</feature>
<dbReference type="Proteomes" id="UP001241537">
    <property type="component" value="Unassembled WGS sequence"/>
</dbReference>
<keyword evidence="11" id="KW-1185">Reference proteome</keyword>
<evidence type="ECO:0000256" key="3">
    <source>
        <dbReference type="ARBA" id="ARBA00023015"/>
    </source>
</evidence>
<feature type="DNA-binding region" description="H-T-H motif" evidence="7">
    <location>
        <begin position="15"/>
        <end position="54"/>
    </location>
</feature>
<evidence type="ECO:0000256" key="2">
    <source>
        <dbReference type="ARBA" id="ARBA00022491"/>
    </source>
</evidence>